<keyword evidence="5" id="KW-1185">Reference proteome</keyword>
<protein>
    <recommendedName>
        <fullName evidence="3">DUF6458 domain-containing protein</fullName>
    </recommendedName>
</protein>
<name>A0A238ZLQ1_9ACTN</name>
<dbReference type="AlphaFoldDB" id="A0A238ZLQ1"/>
<dbReference type="OrthoDB" id="4775046at2"/>
<evidence type="ECO:0000313" key="4">
    <source>
        <dbReference type="EMBL" id="SNR84287.1"/>
    </source>
</evidence>
<dbReference type="RefSeq" id="WP_089338467.1">
    <property type="nucleotide sequence ID" value="NZ_FZNO01000030.1"/>
</dbReference>
<evidence type="ECO:0000259" key="3">
    <source>
        <dbReference type="Pfam" id="PF20059"/>
    </source>
</evidence>
<keyword evidence="2" id="KW-1133">Transmembrane helix</keyword>
<evidence type="ECO:0000313" key="5">
    <source>
        <dbReference type="Proteomes" id="UP000198403"/>
    </source>
</evidence>
<gene>
    <name evidence="4" type="ORF">SAMN06272737_13031</name>
</gene>
<dbReference type="EMBL" id="FZNO01000030">
    <property type="protein sequence ID" value="SNR84287.1"/>
    <property type="molecule type" value="Genomic_DNA"/>
</dbReference>
<organism evidence="4 5">
    <name type="scientific">Blastococcus mobilis</name>
    <dbReference type="NCBI Taxonomy" id="1938746"/>
    <lineage>
        <taxon>Bacteria</taxon>
        <taxon>Bacillati</taxon>
        <taxon>Actinomycetota</taxon>
        <taxon>Actinomycetes</taxon>
        <taxon>Geodermatophilales</taxon>
        <taxon>Geodermatophilaceae</taxon>
        <taxon>Blastococcus</taxon>
    </lineage>
</organism>
<feature type="transmembrane region" description="Helical" evidence="2">
    <location>
        <begin position="31"/>
        <end position="51"/>
    </location>
</feature>
<dbReference type="Pfam" id="PF20059">
    <property type="entry name" value="DUF6458"/>
    <property type="match status" value="1"/>
</dbReference>
<feature type="domain" description="DUF6458" evidence="3">
    <location>
        <begin position="1"/>
        <end position="58"/>
    </location>
</feature>
<reference evidence="4 5" key="1">
    <citation type="submission" date="2017-06" db="EMBL/GenBank/DDBJ databases">
        <authorList>
            <person name="Kim H.J."/>
            <person name="Triplett B.A."/>
        </authorList>
    </citation>
    <scope>NUCLEOTIDE SEQUENCE [LARGE SCALE GENOMIC DNA]</scope>
    <source>
        <strain evidence="4 5">DSM 44272</strain>
    </source>
</reference>
<sequence length="83" mass="8760">MRLGTAIVLLALGAILTFALRVDVSGVDLQVVGWILMIAGALGIVLELALWGPRSRRRVTHSEGYGAPAAGGPVQRTTTDETY</sequence>
<dbReference type="InterPro" id="IPR045597">
    <property type="entry name" value="DUF6458"/>
</dbReference>
<proteinExistence type="predicted"/>
<dbReference type="Proteomes" id="UP000198403">
    <property type="component" value="Unassembled WGS sequence"/>
</dbReference>
<evidence type="ECO:0000256" key="2">
    <source>
        <dbReference type="SAM" id="Phobius"/>
    </source>
</evidence>
<keyword evidence="2" id="KW-0812">Transmembrane</keyword>
<keyword evidence="2" id="KW-0472">Membrane</keyword>
<evidence type="ECO:0000256" key="1">
    <source>
        <dbReference type="SAM" id="MobiDB-lite"/>
    </source>
</evidence>
<accession>A0A238ZLQ1</accession>
<feature type="region of interest" description="Disordered" evidence="1">
    <location>
        <begin position="62"/>
        <end position="83"/>
    </location>
</feature>